<reference evidence="2" key="1">
    <citation type="journal article" date="2019" name="Int. J. Syst. Evol. Microbiol.">
        <title>The Global Catalogue of Microorganisms (GCM) 10K type strain sequencing project: providing services to taxonomists for standard genome sequencing and annotation.</title>
        <authorList>
            <consortium name="The Broad Institute Genomics Platform"/>
            <consortium name="The Broad Institute Genome Sequencing Center for Infectious Disease"/>
            <person name="Wu L."/>
            <person name="Ma J."/>
        </authorList>
    </citation>
    <scope>NUCLEOTIDE SEQUENCE [LARGE SCALE GENOMIC DNA]</scope>
    <source>
        <strain evidence="2">CGMCC 4.7020</strain>
    </source>
</reference>
<accession>A0ABW3XY96</accession>
<evidence type="ECO:0000313" key="1">
    <source>
        <dbReference type="EMBL" id="MFD1313811.1"/>
    </source>
</evidence>
<evidence type="ECO:0000313" key="2">
    <source>
        <dbReference type="Proteomes" id="UP001597058"/>
    </source>
</evidence>
<protein>
    <submittedName>
        <fullName evidence="1">Uncharacterized protein</fullName>
    </submittedName>
</protein>
<comment type="caution">
    <text evidence="1">The sequence shown here is derived from an EMBL/GenBank/DDBJ whole genome shotgun (WGS) entry which is preliminary data.</text>
</comment>
<dbReference type="EMBL" id="JBHTMM010000277">
    <property type="protein sequence ID" value="MFD1313811.1"/>
    <property type="molecule type" value="Genomic_DNA"/>
</dbReference>
<dbReference type="RefSeq" id="WP_381239501.1">
    <property type="nucleotide sequence ID" value="NZ_JBHSKH010000073.1"/>
</dbReference>
<sequence>MPARDPLVRIAPSTAEILRRCYPGKLPAEVLARAVRMLANADGYLTPDGRIKRGIGGRPETRRTS</sequence>
<gene>
    <name evidence="1" type="ORF">ACFQ5X_50205</name>
</gene>
<proteinExistence type="predicted"/>
<dbReference type="Proteomes" id="UP001597058">
    <property type="component" value="Unassembled WGS sequence"/>
</dbReference>
<organism evidence="1 2">
    <name type="scientific">Streptomyces kaempferi</name>
    <dbReference type="NCBI Taxonomy" id="333725"/>
    <lineage>
        <taxon>Bacteria</taxon>
        <taxon>Bacillati</taxon>
        <taxon>Actinomycetota</taxon>
        <taxon>Actinomycetes</taxon>
        <taxon>Kitasatosporales</taxon>
        <taxon>Streptomycetaceae</taxon>
        <taxon>Streptomyces</taxon>
    </lineage>
</organism>
<keyword evidence="2" id="KW-1185">Reference proteome</keyword>
<name>A0ABW3XY96_9ACTN</name>